<evidence type="ECO:0000313" key="2">
    <source>
        <dbReference type="EMBL" id="MBF9141739.1"/>
    </source>
</evidence>
<sequence>MKRISTLCLLLAALWCRPAAAQTRRVVLDHQLWANLQGELALLNGDYLLLELHGENVPAYNGFGGNDRFLGFDQRAVAFSYEHFWNNHWSGGGGLQYQPSAYAKYLTPELLLRHRGKVGPLTFGQRLSAYRVFSVGNSQQYFQATPQNYLSLRADLEKVFPVGQGGLALRPRLSYEGIMHVRLQKTQTDADERTIQYTSLRGELGVRVSNHFDFTPWFAYTTSYYFSIPQYNPISGTPTADPGRLNLVTPVIGLDARFTLFAGKEVFDRRQLSTQH</sequence>
<comment type="caution">
    <text evidence="2">The sequence shown here is derived from an EMBL/GenBank/DDBJ whole genome shotgun (WGS) entry which is preliminary data.</text>
</comment>
<feature type="chain" id="PRO_5037151280" description="DUF2490 domain-containing protein" evidence="1">
    <location>
        <begin position="22"/>
        <end position="276"/>
    </location>
</feature>
<evidence type="ECO:0000313" key="3">
    <source>
        <dbReference type="Proteomes" id="UP000645610"/>
    </source>
</evidence>
<gene>
    <name evidence="2" type="ORF">I2I01_08855</name>
</gene>
<dbReference type="AlphaFoldDB" id="A0A931BE46"/>
<proteinExistence type="predicted"/>
<dbReference type="Proteomes" id="UP000645610">
    <property type="component" value="Unassembled WGS sequence"/>
</dbReference>
<protein>
    <recommendedName>
        <fullName evidence="4">DUF2490 domain-containing protein</fullName>
    </recommendedName>
</protein>
<feature type="signal peptide" evidence="1">
    <location>
        <begin position="1"/>
        <end position="21"/>
    </location>
</feature>
<name>A0A931BE46_9BACT</name>
<keyword evidence="3" id="KW-1185">Reference proteome</keyword>
<evidence type="ECO:0008006" key="4">
    <source>
        <dbReference type="Google" id="ProtNLM"/>
    </source>
</evidence>
<accession>A0A931BE46</accession>
<dbReference type="RefSeq" id="WP_196286082.1">
    <property type="nucleotide sequence ID" value="NZ_JADQDP010000002.1"/>
</dbReference>
<dbReference type="EMBL" id="JADQDP010000002">
    <property type="protein sequence ID" value="MBF9141739.1"/>
    <property type="molecule type" value="Genomic_DNA"/>
</dbReference>
<keyword evidence="1" id="KW-0732">Signal</keyword>
<reference evidence="2 3" key="1">
    <citation type="submission" date="2020-11" db="EMBL/GenBank/DDBJ databases">
        <authorList>
            <person name="Kim M.K."/>
        </authorList>
    </citation>
    <scope>NUCLEOTIDE SEQUENCE [LARGE SCALE GENOMIC DNA]</scope>
    <source>
        <strain evidence="2 3">BT439</strain>
    </source>
</reference>
<organism evidence="2 3">
    <name type="scientific">Hymenobacter properus</name>
    <dbReference type="NCBI Taxonomy" id="2791026"/>
    <lineage>
        <taxon>Bacteria</taxon>
        <taxon>Pseudomonadati</taxon>
        <taxon>Bacteroidota</taxon>
        <taxon>Cytophagia</taxon>
        <taxon>Cytophagales</taxon>
        <taxon>Hymenobacteraceae</taxon>
        <taxon>Hymenobacter</taxon>
    </lineage>
</organism>
<evidence type="ECO:0000256" key="1">
    <source>
        <dbReference type="SAM" id="SignalP"/>
    </source>
</evidence>